<dbReference type="EMBL" id="AMFJ01021595">
    <property type="protein sequence ID" value="EKD66833.1"/>
    <property type="molecule type" value="Genomic_DNA"/>
</dbReference>
<evidence type="ECO:0008006" key="4">
    <source>
        <dbReference type="Google" id="ProtNLM"/>
    </source>
</evidence>
<accession>K2BDG6</accession>
<comment type="caution">
    <text evidence="3">The sequence shown here is derived from an EMBL/GenBank/DDBJ whole genome shotgun (WGS) entry which is preliminary data.</text>
</comment>
<dbReference type="AlphaFoldDB" id="K2BDG6"/>
<organism evidence="3">
    <name type="scientific">uncultured bacterium</name>
    <name type="common">gcode 4</name>
    <dbReference type="NCBI Taxonomy" id="1234023"/>
    <lineage>
        <taxon>Bacteria</taxon>
        <taxon>environmental samples</taxon>
    </lineage>
</organism>
<sequence>MARMRNGGVQTNNYSSFILPIIIAIGIIILIVKLIFWGSNNTVNRTWNYINVEPSLENSKIYIYMSGDSKKEIDGSTKMFSTDNKVQIESGEAKISFPDNDSISYLDKRWELQYEWLSNSKQVFSLLNSDFWTEVNTGLIQVKLKNFTVDPEASSVLAFSQNAIASNVFVLKWTAKITLNIASDKEKSVSLGVGQKITILNNDLKDEALKLDDKVVPIDVLFKEEDFFVRHNWLNYLEWSWSWSLSWSGLAGSGSTLLKNQKYISFIYPTDEATVDWPLVDIEWTIMSVDVEKITLNDKEVSINKWENKFSFKWFNLWNSVNNVVYKAYDIDNNLLTKWVIIIYSNWWDVKKEEEKPTVTSYPISDKDFRIIEPAGNPYKTTENVVKIVWQVNKWVVKYISINWFRLTKFPQFSSTWYYFANKDYGTMNDGINLYTIKYYWTNDELLSTNLFTIVKEAPEVTPAPTVTPVIPTPTPEKTSSWSTNNNS</sequence>
<keyword evidence="2" id="KW-1133">Transmembrane helix</keyword>
<evidence type="ECO:0000256" key="1">
    <source>
        <dbReference type="SAM" id="MobiDB-lite"/>
    </source>
</evidence>
<gene>
    <name evidence="3" type="ORF">ACD_49C00009G0058</name>
</gene>
<name>K2BDG6_9BACT</name>
<proteinExistence type="predicted"/>
<keyword evidence="2" id="KW-0812">Transmembrane</keyword>
<keyword evidence="2" id="KW-0472">Membrane</keyword>
<evidence type="ECO:0000256" key="2">
    <source>
        <dbReference type="SAM" id="Phobius"/>
    </source>
</evidence>
<protein>
    <recommendedName>
        <fullName evidence="4">FecR protein domain-containing protein</fullName>
    </recommendedName>
</protein>
<feature type="region of interest" description="Disordered" evidence="1">
    <location>
        <begin position="465"/>
        <end position="488"/>
    </location>
</feature>
<evidence type="ECO:0000313" key="3">
    <source>
        <dbReference type="EMBL" id="EKD66833.1"/>
    </source>
</evidence>
<feature type="transmembrane region" description="Helical" evidence="2">
    <location>
        <begin position="12"/>
        <end position="37"/>
    </location>
</feature>
<reference evidence="3" key="1">
    <citation type="journal article" date="2012" name="Science">
        <title>Fermentation, hydrogen, and sulfur metabolism in multiple uncultivated bacterial phyla.</title>
        <authorList>
            <person name="Wrighton K.C."/>
            <person name="Thomas B.C."/>
            <person name="Sharon I."/>
            <person name="Miller C.S."/>
            <person name="Castelle C.J."/>
            <person name="VerBerkmoes N.C."/>
            <person name="Wilkins M.J."/>
            <person name="Hettich R.L."/>
            <person name="Lipton M.S."/>
            <person name="Williams K.H."/>
            <person name="Long P.E."/>
            <person name="Banfield J.F."/>
        </authorList>
    </citation>
    <scope>NUCLEOTIDE SEQUENCE [LARGE SCALE GENOMIC DNA]</scope>
</reference>
<feature type="compositionally biased region" description="Polar residues" evidence="1">
    <location>
        <begin position="478"/>
        <end position="488"/>
    </location>
</feature>